<evidence type="ECO:0000259" key="3">
    <source>
        <dbReference type="Pfam" id="PF00561"/>
    </source>
</evidence>
<dbReference type="AlphaFoldDB" id="A0A1E3HPS9"/>
<proteinExistence type="inferred from homology"/>
<reference evidence="4 5" key="1">
    <citation type="submission" date="2016-06" db="EMBL/GenBank/DDBJ databases">
        <title>Evolution of pathogenesis and genome organization in the Tremellales.</title>
        <authorList>
            <person name="Cuomo C."/>
            <person name="Litvintseva A."/>
            <person name="Heitman J."/>
            <person name="Chen Y."/>
            <person name="Sun S."/>
            <person name="Springer D."/>
            <person name="Dromer F."/>
            <person name="Young S."/>
            <person name="Zeng Q."/>
            <person name="Chapman S."/>
            <person name="Gujja S."/>
            <person name="Saif S."/>
            <person name="Birren B."/>
        </authorList>
    </citation>
    <scope>NUCLEOTIDE SEQUENCE [LARGE SCALE GENOMIC DNA]</scope>
    <source>
        <strain evidence="4 5">CBS 6039</strain>
    </source>
</reference>
<gene>
    <name evidence="4" type="ORF">L202_04002</name>
</gene>
<dbReference type="RefSeq" id="XP_018993406.1">
    <property type="nucleotide sequence ID" value="XM_019137970.1"/>
</dbReference>
<dbReference type="GO" id="GO:0035965">
    <property type="term" value="P:cardiolipin acyl-chain remodeling"/>
    <property type="evidence" value="ECO:0007669"/>
    <property type="project" value="TreeGrafter"/>
</dbReference>
<dbReference type="OrthoDB" id="7457040at2759"/>
<feature type="compositionally biased region" description="Basic residues" evidence="2">
    <location>
        <begin position="145"/>
        <end position="155"/>
    </location>
</feature>
<dbReference type="Pfam" id="PF00561">
    <property type="entry name" value="Abhydrolase_1"/>
    <property type="match status" value="1"/>
</dbReference>
<feature type="domain" description="AB hydrolase-1" evidence="3">
    <location>
        <begin position="180"/>
        <end position="300"/>
    </location>
</feature>
<name>A0A1E3HPS9_9TREE</name>
<dbReference type="GO" id="GO:0055088">
    <property type="term" value="P:lipid homeostasis"/>
    <property type="evidence" value="ECO:0007669"/>
    <property type="project" value="TreeGrafter"/>
</dbReference>
<dbReference type="GO" id="GO:0005743">
    <property type="term" value="C:mitochondrial inner membrane"/>
    <property type="evidence" value="ECO:0007669"/>
    <property type="project" value="TreeGrafter"/>
</dbReference>
<feature type="compositionally biased region" description="Low complexity" evidence="2">
    <location>
        <begin position="124"/>
        <end position="139"/>
    </location>
</feature>
<organism evidence="4 5">
    <name type="scientific">Cryptococcus amylolentus CBS 6039</name>
    <dbReference type="NCBI Taxonomy" id="1295533"/>
    <lineage>
        <taxon>Eukaryota</taxon>
        <taxon>Fungi</taxon>
        <taxon>Dikarya</taxon>
        <taxon>Basidiomycota</taxon>
        <taxon>Agaricomycotina</taxon>
        <taxon>Tremellomycetes</taxon>
        <taxon>Tremellales</taxon>
        <taxon>Cryptococcaceae</taxon>
        <taxon>Cryptococcus</taxon>
    </lineage>
</organism>
<evidence type="ECO:0000256" key="2">
    <source>
        <dbReference type="SAM" id="MobiDB-lite"/>
    </source>
</evidence>
<dbReference type="GO" id="GO:0006654">
    <property type="term" value="P:phosphatidic acid biosynthetic process"/>
    <property type="evidence" value="ECO:0007669"/>
    <property type="project" value="TreeGrafter"/>
</dbReference>
<dbReference type="GO" id="GO:0004623">
    <property type="term" value="F:phospholipase A2 activity"/>
    <property type="evidence" value="ECO:0007669"/>
    <property type="project" value="TreeGrafter"/>
</dbReference>
<dbReference type="GO" id="GO:0042171">
    <property type="term" value="F:lysophosphatidic acid acyltransferase activity"/>
    <property type="evidence" value="ECO:0007669"/>
    <property type="project" value="TreeGrafter"/>
</dbReference>
<dbReference type="InterPro" id="IPR000073">
    <property type="entry name" value="AB_hydrolase_1"/>
</dbReference>
<dbReference type="InterPro" id="IPR029058">
    <property type="entry name" value="AB_hydrolase_fold"/>
</dbReference>
<dbReference type="Proteomes" id="UP000094065">
    <property type="component" value="Unassembled WGS sequence"/>
</dbReference>
<keyword evidence="5" id="KW-1185">Reference proteome</keyword>
<protein>
    <recommendedName>
        <fullName evidence="3">AB hydrolase-1 domain-containing protein</fullName>
    </recommendedName>
</protein>
<dbReference type="PANTHER" id="PTHR42886:SF29">
    <property type="entry name" value="PUMMELIG, ISOFORM A"/>
    <property type="match status" value="1"/>
</dbReference>
<sequence length="527" mass="57801">MSSTSLPQSRDIPKDFRASLSAWWSSGSYKDSRLAEERLLRRLTMYEPKVQEAKVEGSKGWFGWGHGASSVTESQSAMAQAAPTVTLERSGSGSPTGLVASLRNVFIPTPNPEDAPLHPADPRTPLASLASSPASSSTSVDAHEKKHKHKCHKHQKGGELVDYINTLEISAPKDKNSKEAVVVLHGYAAALGFFFRNWESIATAASSTDRRAFFLDWLGMGLSSRPSPALLASPSTASTPSRVARAEHFFLSSLESWREAEGVDKMVLVGHSLGGYLASAYAVRYPERVSGLILVSPAGIPHGPEYVRHPLTAEVRSAASSRERVETPGDLDGAVDAAEMELGDQKKNFAPKGEAKAARERNEQSFSRRNMMKFFVWGWERGLSPFSILRGMGPWGPLWVGKYSSRRFAAQTEEDVRDLHSYIYETSVMKGSGEFCISHILAPGAYARIPILDRIARISAPVTFMFGDNDWMDVQGGYDSKKLLAEAGNEKCEVHVVPKAGHHLYLDNPEVSNRILRVAIESAPRQY</sequence>
<dbReference type="EMBL" id="AWGJ01000006">
    <property type="protein sequence ID" value="ODN78360.1"/>
    <property type="molecule type" value="Genomic_DNA"/>
</dbReference>
<feature type="region of interest" description="Disordered" evidence="2">
    <location>
        <begin position="109"/>
        <end position="156"/>
    </location>
</feature>
<dbReference type="SUPFAM" id="SSF53474">
    <property type="entry name" value="alpha/beta-Hydrolases"/>
    <property type="match status" value="1"/>
</dbReference>
<comment type="similarity">
    <text evidence="1">Belongs to the peptidase S33 family. ABHD4/ABHD5 subfamily.</text>
</comment>
<accession>A0A1E3HPS9</accession>
<dbReference type="PANTHER" id="PTHR42886">
    <property type="entry name" value="RE40534P-RELATED"/>
    <property type="match status" value="1"/>
</dbReference>
<dbReference type="GeneID" id="30155311"/>
<evidence type="ECO:0000313" key="5">
    <source>
        <dbReference type="Proteomes" id="UP000094065"/>
    </source>
</evidence>
<comment type="caution">
    <text evidence="4">The sequence shown here is derived from an EMBL/GenBank/DDBJ whole genome shotgun (WGS) entry which is preliminary data.</text>
</comment>
<dbReference type="STRING" id="1295533.A0A1E3HPS9"/>
<evidence type="ECO:0000256" key="1">
    <source>
        <dbReference type="ARBA" id="ARBA00038097"/>
    </source>
</evidence>
<dbReference type="Gene3D" id="3.40.50.1820">
    <property type="entry name" value="alpha/beta hydrolase"/>
    <property type="match status" value="1"/>
</dbReference>
<evidence type="ECO:0000313" key="4">
    <source>
        <dbReference type="EMBL" id="ODN78360.1"/>
    </source>
</evidence>